<keyword evidence="2" id="KW-1185">Reference proteome</keyword>
<evidence type="ECO:0000313" key="2">
    <source>
        <dbReference type="Proteomes" id="UP001283361"/>
    </source>
</evidence>
<reference evidence="1" key="1">
    <citation type="journal article" date="2023" name="G3 (Bethesda)">
        <title>A reference genome for the long-term kleptoplast-retaining sea slug Elysia crispata morphotype clarki.</title>
        <authorList>
            <person name="Eastman K.E."/>
            <person name="Pendleton A.L."/>
            <person name="Shaikh M.A."/>
            <person name="Suttiyut T."/>
            <person name="Ogas R."/>
            <person name="Tomko P."/>
            <person name="Gavelis G."/>
            <person name="Widhalm J.R."/>
            <person name="Wisecaver J.H."/>
        </authorList>
    </citation>
    <scope>NUCLEOTIDE SEQUENCE</scope>
    <source>
        <strain evidence="1">ECLA1</strain>
    </source>
</reference>
<comment type="caution">
    <text evidence="1">The sequence shown here is derived from an EMBL/GenBank/DDBJ whole genome shotgun (WGS) entry which is preliminary data.</text>
</comment>
<accession>A0AAE1CKS2</accession>
<evidence type="ECO:0000313" key="1">
    <source>
        <dbReference type="EMBL" id="KAK3705838.1"/>
    </source>
</evidence>
<dbReference type="Proteomes" id="UP001283361">
    <property type="component" value="Unassembled WGS sequence"/>
</dbReference>
<dbReference type="EMBL" id="JAWDGP010007763">
    <property type="protein sequence ID" value="KAK3705838.1"/>
    <property type="molecule type" value="Genomic_DNA"/>
</dbReference>
<dbReference type="AlphaFoldDB" id="A0AAE1CKS2"/>
<protein>
    <submittedName>
        <fullName evidence="1">Uncharacterized protein</fullName>
    </submittedName>
</protein>
<name>A0AAE1CKS2_9GAST</name>
<proteinExistence type="predicted"/>
<sequence>MTLHQSLKNILHQREITIKDTNPRRQQLRPGASIVWAVRAEFCSPCLPVWADLARSPQLFESCDLKMTFICLQRLHDAHQRSFASGFLCLHLAFVLF</sequence>
<gene>
    <name evidence="1" type="ORF">RRG08_058919</name>
</gene>
<organism evidence="1 2">
    <name type="scientific">Elysia crispata</name>
    <name type="common">lettuce slug</name>
    <dbReference type="NCBI Taxonomy" id="231223"/>
    <lineage>
        <taxon>Eukaryota</taxon>
        <taxon>Metazoa</taxon>
        <taxon>Spiralia</taxon>
        <taxon>Lophotrochozoa</taxon>
        <taxon>Mollusca</taxon>
        <taxon>Gastropoda</taxon>
        <taxon>Heterobranchia</taxon>
        <taxon>Euthyneura</taxon>
        <taxon>Panpulmonata</taxon>
        <taxon>Sacoglossa</taxon>
        <taxon>Placobranchoidea</taxon>
        <taxon>Plakobranchidae</taxon>
        <taxon>Elysia</taxon>
    </lineage>
</organism>